<dbReference type="SUPFAM" id="SSF49363">
    <property type="entry name" value="Purple acid phosphatase, N-terminal domain"/>
    <property type="match status" value="1"/>
</dbReference>
<evidence type="ECO:0000313" key="5">
    <source>
        <dbReference type="WBParaSite" id="PDA_v2.g24740.t1"/>
    </source>
</evidence>
<evidence type="ECO:0000259" key="3">
    <source>
        <dbReference type="Pfam" id="PF16656"/>
    </source>
</evidence>
<accession>A0A914Q0T3</accession>
<dbReference type="InterPro" id="IPR015914">
    <property type="entry name" value="PAPs_N"/>
</dbReference>
<dbReference type="InterPro" id="IPR008963">
    <property type="entry name" value="Purple_acid_Pase-like_N"/>
</dbReference>
<feature type="domain" description="Purple acid phosphatase N-terminal" evidence="3">
    <location>
        <begin position="47"/>
        <end position="136"/>
    </location>
</feature>
<evidence type="ECO:0000313" key="4">
    <source>
        <dbReference type="Proteomes" id="UP000887578"/>
    </source>
</evidence>
<dbReference type="GO" id="GO:0046872">
    <property type="term" value="F:metal ion binding"/>
    <property type="evidence" value="ECO:0007669"/>
    <property type="project" value="InterPro"/>
</dbReference>
<dbReference type="Proteomes" id="UP000887578">
    <property type="component" value="Unplaced"/>
</dbReference>
<sequence>MVFVKILTIFLLIYICSIKTERTYLSSNRKPHWKTDDPNRGPFFGQPEQVHLSYGGNPSKQIITWVTFDDTVDSIVEYGIGKLDLTIKGNASLFIDGGAGKTVRLIHRAMIENIVPGKRYFYRVGSEYGWSSIFTFVGIEERPNGGYRFAVYGDMGNINARSLGKIQRLAQDGDFDMILHVGDLAYNLDTSDGTYGDVFMRQIEPAAAYVPYMTVVHFKTITEF</sequence>
<keyword evidence="1 2" id="KW-0732">Signal</keyword>
<keyword evidence="4" id="KW-1185">Reference proteome</keyword>
<feature type="chain" id="PRO_5037226363" evidence="2">
    <location>
        <begin position="21"/>
        <end position="224"/>
    </location>
</feature>
<dbReference type="PANTHER" id="PTHR45867">
    <property type="entry name" value="PURPLE ACID PHOSPHATASE"/>
    <property type="match status" value="1"/>
</dbReference>
<evidence type="ECO:0000256" key="2">
    <source>
        <dbReference type="SAM" id="SignalP"/>
    </source>
</evidence>
<dbReference type="InterPro" id="IPR029052">
    <property type="entry name" value="Metallo-depent_PP-like"/>
</dbReference>
<dbReference type="WBParaSite" id="PDA_v2.g24740.t1">
    <property type="protein sequence ID" value="PDA_v2.g24740.t1"/>
    <property type="gene ID" value="PDA_v2.g24740"/>
</dbReference>
<evidence type="ECO:0000256" key="1">
    <source>
        <dbReference type="ARBA" id="ARBA00022729"/>
    </source>
</evidence>
<dbReference type="SUPFAM" id="SSF56300">
    <property type="entry name" value="Metallo-dependent phosphatases"/>
    <property type="match status" value="1"/>
</dbReference>
<dbReference type="Gene3D" id="2.60.40.380">
    <property type="entry name" value="Purple acid phosphatase-like, N-terminal"/>
    <property type="match status" value="1"/>
</dbReference>
<protein>
    <submittedName>
        <fullName evidence="5">Purple acid phosphatase N-terminal domain-containing protein</fullName>
    </submittedName>
</protein>
<dbReference type="AlphaFoldDB" id="A0A914Q0T3"/>
<name>A0A914Q0T3_9BILA</name>
<reference evidence="5" key="1">
    <citation type="submission" date="2022-11" db="UniProtKB">
        <authorList>
            <consortium name="WormBaseParasite"/>
        </authorList>
    </citation>
    <scope>IDENTIFICATION</scope>
</reference>
<dbReference type="PANTHER" id="PTHR45867:SF3">
    <property type="entry name" value="ACID PHOSPHATASE TYPE 7"/>
    <property type="match status" value="1"/>
</dbReference>
<dbReference type="Pfam" id="PF16656">
    <property type="entry name" value="Pur_ac_phosph_N"/>
    <property type="match status" value="1"/>
</dbReference>
<organism evidence="4 5">
    <name type="scientific">Panagrolaimus davidi</name>
    <dbReference type="NCBI Taxonomy" id="227884"/>
    <lineage>
        <taxon>Eukaryota</taxon>
        <taxon>Metazoa</taxon>
        <taxon>Ecdysozoa</taxon>
        <taxon>Nematoda</taxon>
        <taxon>Chromadorea</taxon>
        <taxon>Rhabditida</taxon>
        <taxon>Tylenchina</taxon>
        <taxon>Panagrolaimomorpha</taxon>
        <taxon>Panagrolaimoidea</taxon>
        <taxon>Panagrolaimidae</taxon>
        <taxon>Panagrolaimus</taxon>
    </lineage>
</organism>
<dbReference type="Gene3D" id="3.60.21.10">
    <property type="match status" value="1"/>
</dbReference>
<dbReference type="GO" id="GO:0003993">
    <property type="term" value="F:acid phosphatase activity"/>
    <property type="evidence" value="ECO:0007669"/>
    <property type="project" value="InterPro"/>
</dbReference>
<feature type="signal peptide" evidence="2">
    <location>
        <begin position="1"/>
        <end position="20"/>
    </location>
</feature>
<proteinExistence type="predicted"/>